<sequence>MAKPSDLKMFLESSLNEIFKATVSNILDSVDTTLSEYQGTIHRIESENEGLKRLLLAQRSTESAARDPREQDATERFSSSEWNDYPFGSTQGTFNMSICSSDKKSFRRKQKDKTRENTPSSSFLLQPDHMEETQCVSTADSSLKKHLKMHATKEQKAQSEGSTSETETNRPTASETLSDTDRS</sequence>
<proteinExistence type="predicted"/>
<feature type="compositionally biased region" description="Basic and acidic residues" evidence="1">
    <location>
        <begin position="64"/>
        <end position="75"/>
    </location>
</feature>
<comment type="caution">
    <text evidence="2">The sequence shown here is derived from an EMBL/GenBank/DDBJ whole genome shotgun (WGS) entry which is preliminary data.</text>
</comment>
<feature type="compositionally biased region" description="Polar residues" evidence="1">
    <location>
        <begin position="76"/>
        <end position="100"/>
    </location>
</feature>
<evidence type="ECO:0000313" key="3">
    <source>
        <dbReference type="Proteomes" id="UP001331515"/>
    </source>
</evidence>
<evidence type="ECO:0000313" key="2">
    <source>
        <dbReference type="EMBL" id="KAK5900986.1"/>
    </source>
</evidence>
<name>A0AAN8CBN8_CHAGU</name>
<gene>
    <name evidence="2" type="ORF">CgunFtcFv8_025900</name>
</gene>
<feature type="compositionally biased region" description="Polar residues" evidence="1">
    <location>
        <begin position="158"/>
        <end position="177"/>
    </location>
</feature>
<dbReference type="AlphaFoldDB" id="A0AAN8CBN8"/>
<feature type="region of interest" description="Disordered" evidence="1">
    <location>
        <begin position="59"/>
        <end position="183"/>
    </location>
</feature>
<organism evidence="2 3">
    <name type="scientific">Champsocephalus gunnari</name>
    <name type="common">Mackerel icefish</name>
    <dbReference type="NCBI Taxonomy" id="52237"/>
    <lineage>
        <taxon>Eukaryota</taxon>
        <taxon>Metazoa</taxon>
        <taxon>Chordata</taxon>
        <taxon>Craniata</taxon>
        <taxon>Vertebrata</taxon>
        <taxon>Euteleostomi</taxon>
        <taxon>Actinopterygii</taxon>
        <taxon>Neopterygii</taxon>
        <taxon>Teleostei</taxon>
        <taxon>Neoteleostei</taxon>
        <taxon>Acanthomorphata</taxon>
        <taxon>Eupercaria</taxon>
        <taxon>Perciformes</taxon>
        <taxon>Notothenioidei</taxon>
        <taxon>Channichthyidae</taxon>
        <taxon>Champsocephalus</taxon>
    </lineage>
</organism>
<protein>
    <submittedName>
        <fullName evidence="2">Uncharacterized protein</fullName>
    </submittedName>
</protein>
<reference evidence="2 3" key="1">
    <citation type="journal article" date="2023" name="Mol. Biol. Evol.">
        <title>Genomics of Secondarily Temperate Adaptation in the Only Non-Antarctic Icefish.</title>
        <authorList>
            <person name="Rivera-Colon A.G."/>
            <person name="Rayamajhi N."/>
            <person name="Minhas B.F."/>
            <person name="Madrigal G."/>
            <person name="Bilyk K.T."/>
            <person name="Yoon V."/>
            <person name="Hune M."/>
            <person name="Gregory S."/>
            <person name="Cheng C.H.C."/>
            <person name="Catchen J.M."/>
        </authorList>
    </citation>
    <scope>NUCLEOTIDE SEQUENCE [LARGE SCALE GENOMIC DNA]</scope>
    <source>
        <tissue evidence="2">White muscle</tissue>
    </source>
</reference>
<accession>A0AAN8CBN8</accession>
<evidence type="ECO:0000256" key="1">
    <source>
        <dbReference type="SAM" id="MobiDB-lite"/>
    </source>
</evidence>
<keyword evidence="3" id="KW-1185">Reference proteome</keyword>
<dbReference type="EMBL" id="JAURVH010001532">
    <property type="protein sequence ID" value="KAK5900986.1"/>
    <property type="molecule type" value="Genomic_DNA"/>
</dbReference>
<dbReference type="Proteomes" id="UP001331515">
    <property type="component" value="Unassembled WGS sequence"/>
</dbReference>